<dbReference type="Pfam" id="PF13411">
    <property type="entry name" value="MerR_1"/>
    <property type="match status" value="1"/>
</dbReference>
<dbReference type="STRING" id="29341.RSJ17_02605"/>
<evidence type="ECO:0000256" key="1">
    <source>
        <dbReference type="ARBA" id="ARBA00022491"/>
    </source>
</evidence>
<dbReference type="InterPro" id="IPR000551">
    <property type="entry name" value="MerR-type_HTH_dom"/>
</dbReference>
<evidence type="ECO:0000259" key="6">
    <source>
        <dbReference type="PROSITE" id="PS50937"/>
    </source>
</evidence>
<evidence type="ECO:0000256" key="5">
    <source>
        <dbReference type="SAM" id="Coils"/>
    </source>
</evidence>
<keyword evidence="2" id="KW-0805">Transcription regulation</keyword>
<dbReference type="SUPFAM" id="SSF46955">
    <property type="entry name" value="Putative DNA-binding domain"/>
    <property type="match status" value="1"/>
</dbReference>
<dbReference type="AlphaFoldDB" id="A0A0C1U320"/>
<reference evidence="7 8" key="1">
    <citation type="journal article" date="2015" name="Infect. Genet. Evol.">
        <title>Genomic sequences of six botulinum neurotoxin-producing strains representing three clostridial species illustrate the mobility and diversity of botulinum neurotoxin genes.</title>
        <authorList>
            <person name="Smith T.J."/>
            <person name="Hill K.K."/>
            <person name="Xie G."/>
            <person name="Foley B.T."/>
            <person name="Williamson C.H."/>
            <person name="Foster J.T."/>
            <person name="Johnson S.L."/>
            <person name="Chertkov O."/>
            <person name="Teshima H."/>
            <person name="Gibbons H.S."/>
            <person name="Johnsky L.A."/>
            <person name="Karavis M.A."/>
            <person name="Smith L.A."/>
        </authorList>
    </citation>
    <scope>NUCLEOTIDE SEQUENCE [LARGE SCALE GENOMIC DNA]</scope>
    <source>
        <strain evidence="7 8">CDC 2741</strain>
    </source>
</reference>
<dbReference type="PROSITE" id="PS50937">
    <property type="entry name" value="HTH_MERR_2"/>
    <property type="match status" value="1"/>
</dbReference>
<feature type="coiled-coil region" evidence="5">
    <location>
        <begin position="65"/>
        <end position="102"/>
    </location>
</feature>
<evidence type="ECO:0000313" key="8">
    <source>
        <dbReference type="Proteomes" id="UP000031366"/>
    </source>
</evidence>
<gene>
    <name evidence="7" type="ORF">U732_2437</name>
</gene>
<dbReference type="InterPro" id="IPR011256">
    <property type="entry name" value="Reg_factor_effector_dom_sf"/>
</dbReference>
<feature type="domain" description="HTH merR-type" evidence="6">
    <location>
        <begin position="1"/>
        <end position="71"/>
    </location>
</feature>
<comment type="caution">
    <text evidence="7">The sequence shown here is derived from an EMBL/GenBank/DDBJ whole genome shotgun (WGS) entry which is preliminary data.</text>
</comment>
<keyword evidence="8" id="KW-1185">Reference proteome</keyword>
<dbReference type="GO" id="GO:0003700">
    <property type="term" value="F:DNA-binding transcription factor activity"/>
    <property type="evidence" value="ECO:0007669"/>
    <property type="project" value="InterPro"/>
</dbReference>
<keyword evidence="1" id="KW-0678">Repressor</keyword>
<evidence type="ECO:0000256" key="2">
    <source>
        <dbReference type="ARBA" id="ARBA00023015"/>
    </source>
</evidence>
<dbReference type="CDD" id="cd01107">
    <property type="entry name" value="HTH_BmrR"/>
    <property type="match status" value="1"/>
</dbReference>
<dbReference type="PANTHER" id="PTHR30204">
    <property type="entry name" value="REDOX-CYCLING DRUG-SENSING TRANSCRIPTIONAL ACTIVATOR SOXR"/>
    <property type="match status" value="1"/>
</dbReference>
<accession>A0A0C1U320</accession>
<organism evidence="7 8">
    <name type="scientific">Clostridium argentinense CDC 2741</name>
    <dbReference type="NCBI Taxonomy" id="1418104"/>
    <lineage>
        <taxon>Bacteria</taxon>
        <taxon>Bacillati</taxon>
        <taxon>Bacillota</taxon>
        <taxon>Clostridia</taxon>
        <taxon>Eubacteriales</taxon>
        <taxon>Clostridiaceae</taxon>
        <taxon>Clostridium</taxon>
    </lineage>
</organism>
<dbReference type="InterPro" id="IPR047057">
    <property type="entry name" value="MerR_fam"/>
</dbReference>
<dbReference type="Pfam" id="PF06445">
    <property type="entry name" value="GyrI-like"/>
    <property type="match status" value="1"/>
</dbReference>
<dbReference type="GO" id="GO:0003677">
    <property type="term" value="F:DNA binding"/>
    <property type="evidence" value="ECO:0007669"/>
    <property type="project" value="UniProtKB-KW"/>
</dbReference>
<keyword evidence="3" id="KW-0238">DNA-binding</keyword>
<dbReference type="Gene3D" id="3.20.80.10">
    <property type="entry name" value="Regulatory factor, effector binding domain"/>
    <property type="match status" value="1"/>
</dbReference>
<keyword evidence="5" id="KW-0175">Coiled coil</keyword>
<dbReference type="Proteomes" id="UP000031366">
    <property type="component" value="Unassembled WGS sequence"/>
</dbReference>
<dbReference type="EMBL" id="AYSO01000018">
    <property type="protein sequence ID" value="KIE45883.1"/>
    <property type="molecule type" value="Genomic_DNA"/>
</dbReference>
<name>A0A0C1U320_9CLOT</name>
<evidence type="ECO:0000313" key="7">
    <source>
        <dbReference type="EMBL" id="KIE45883.1"/>
    </source>
</evidence>
<dbReference type="PANTHER" id="PTHR30204:SF69">
    <property type="entry name" value="MERR-FAMILY TRANSCRIPTIONAL REGULATOR"/>
    <property type="match status" value="1"/>
</dbReference>
<dbReference type="SUPFAM" id="SSF55136">
    <property type="entry name" value="Probable bacterial effector-binding domain"/>
    <property type="match status" value="1"/>
</dbReference>
<dbReference type="SMART" id="SM00871">
    <property type="entry name" value="AraC_E_bind"/>
    <property type="match status" value="1"/>
</dbReference>
<dbReference type="SMART" id="SM00422">
    <property type="entry name" value="HTH_MERR"/>
    <property type="match status" value="1"/>
</dbReference>
<sequence>MIKIGEFSKIGRVSVKTLRHYDDMGLLKPVKIDDFTSYRYYDVEQLSTLNKILLLKSSGFSLKDIKKLFNENLTNEELIKELREKEKEIKEEISKSNDTLKEINFLVKYLNKEDCIMDNYDIVVKKVEGFKAASVRDVVESYGEQGKLWSELNQHVFANKGKVSGPCFSIYHEYGYKEKNVDTEVVEPIEFDIPDSDKVKVKYFEPVENMVCCIHKGSFKMIGKSYEFALKWIEANDYEIADNIREVYLVGAGNSNNEDDYMTEIQIPVIKKK</sequence>
<dbReference type="RefSeq" id="WP_039634789.1">
    <property type="nucleotide sequence ID" value="NZ_AYSO01000018.1"/>
</dbReference>
<dbReference type="OrthoDB" id="9773308at2"/>
<protein>
    <submittedName>
        <fullName evidence="7">MerR regulatory family protein</fullName>
    </submittedName>
</protein>
<dbReference type="InterPro" id="IPR010499">
    <property type="entry name" value="AraC_E-bd"/>
</dbReference>
<dbReference type="InterPro" id="IPR029442">
    <property type="entry name" value="GyrI-like"/>
</dbReference>
<evidence type="ECO:0000256" key="3">
    <source>
        <dbReference type="ARBA" id="ARBA00023125"/>
    </source>
</evidence>
<dbReference type="Gene3D" id="1.10.1660.10">
    <property type="match status" value="1"/>
</dbReference>
<evidence type="ECO:0000256" key="4">
    <source>
        <dbReference type="ARBA" id="ARBA00023163"/>
    </source>
</evidence>
<keyword evidence="4" id="KW-0804">Transcription</keyword>
<dbReference type="InterPro" id="IPR009061">
    <property type="entry name" value="DNA-bd_dom_put_sf"/>
</dbReference>
<proteinExistence type="predicted"/>